<evidence type="ECO:0000256" key="10">
    <source>
        <dbReference type="ARBA" id="ARBA00023043"/>
    </source>
</evidence>
<keyword evidence="3" id="KW-0343">GTPase activation</keyword>
<evidence type="ECO:0000259" key="18">
    <source>
        <dbReference type="PROSITE" id="PS50097"/>
    </source>
</evidence>
<keyword evidence="8" id="KW-0862">Zinc</keyword>
<dbReference type="Gene3D" id="3.40.50.300">
    <property type="entry name" value="P-loop containing nucleotide triphosphate hydrolases"/>
    <property type="match status" value="1"/>
</dbReference>
<reference evidence="21" key="1">
    <citation type="submission" date="2022-08" db="EMBL/GenBank/DDBJ databases">
        <title>Genome sequencing of akame (Lates japonicus).</title>
        <authorList>
            <person name="Hashiguchi Y."/>
            <person name="Takahashi H."/>
        </authorList>
    </citation>
    <scope>NUCLEOTIDE SEQUENCE</scope>
    <source>
        <strain evidence="21">Kochi</strain>
    </source>
</reference>
<feature type="region of interest" description="Disordered" evidence="16">
    <location>
        <begin position="560"/>
        <end position="651"/>
    </location>
</feature>
<feature type="domain" description="C2H2-type" evidence="20">
    <location>
        <begin position="1796"/>
        <end position="1823"/>
    </location>
</feature>
<dbReference type="InterPro" id="IPR027417">
    <property type="entry name" value="P-loop_NTPase"/>
</dbReference>
<feature type="region of interest" description="Disordered" evidence="16">
    <location>
        <begin position="1148"/>
        <end position="1190"/>
    </location>
</feature>
<dbReference type="FunFam" id="3.30.160.60:FF:000325">
    <property type="entry name" value="ZFP90 zinc finger protein"/>
    <property type="match status" value="1"/>
</dbReference>
<evidence type="ECO:0000313" key="22">
    <source>
        <dbReference type="Proteomes" id="UP001279410"/>
    </source>
</evidence>
<keyword evidence="13" id="KW-0539">Nucleus</keyword>
<dbReference type="Gene3D" id="1.25.40.20">
    <property type="entry name" value="Ankyrin repeat-containing domain"/>
    <property type="match status" value="1"/>
</dbReference>
<dbReference type="PROSITE" id="PS51421">
    <property type="entry name" value="RAS"/>
    <property type="match status" value="1"/>
</dbReference>
<keyword evidence="6" id="KW-0547">Nucleotide-binding</keyword>
<comment type="subcellular location">
    <subcellularLocation>
        <location evidence="1">Nucleus</location>
    </subcellularLocation>
</comment>
<dbReference type="InterPro" id="IPR001849">
    <property type="entry name" value="PH_domain"/>
</dbReference>
<dbReference type="SMART" id="SM00105">
    <property type="entry name" value="ArfGap"/>
    <property type="match status" value="1"/>
</dbReference>
<evidence type="ECO:0000256" key="12">
    <source>
        <dbReference type="ARBA" id="ARBA00023163"/>
    </source>
</evidence>
<evidence type="ECO:0000256" key="9">
    <source>
        <dbReference type="ARBA" id="ARBA00023015"/>
    </source>
</evidence>
<evidence type="ECO:0000259" key="19">
    <source>
        <dbReference type="PROSITE" id="PS50115"/>
    </source>
</evidence>
<dbReference type="InterPro" id="IPR001806">
    <property type="entry name" value="Small_GTPase"/>
</dbReference>
<evidence type="ECO:0000256" key="13">
    <source>
        <dbReference type="ARBA" id="ARBA00023242"/>
    </source>
</evidence>
<dbReference type="SMART" id="SM00175">
    <property type="entry name" value="RAB"/>
    <property type="match status" value="1"/>
</dbReference>
<feature type="compositionally biased region" description="Polar residues" evidence="16">
    <location>
        <begin position="1150"/>
        <end position="1170"/>
    </location>
</feature>
<keyword evidence="4" id="KW-0479">Metal-binding</keyword>
<dbReference type="Gene3D" id="2.30.29.30">
    <property type="entry name" value="Pleckstrin-homology domain (PH domain)/Phosphotyrosine-binding domain (PTB)"/>
    <property type="match status" value="2"/>
</dbReference>
<evidence type="ECO:0000313" key="21">
    <source>
        <dbReference type="EMBL" id="GLD50537.1"/>
    </source>
</evidence>
<dbReference type="GO" id="GO:0005096">
    <property type="term" value="F:GTPase activator activity"/>
    <property type="evidence" value="ECO:0007669"/>
    <property type="project" value="UniProtKB-KW"/>
</dbReference>
<name>A0AAD3QZL0_LATJO</name>
<dbReference type="GO" id="GO:0008270">
    <property type="term" value="F:zinc ion binding"/>
    <property type="evidence" value="ECO:0007669"/>
    <property type="project" value="UniProtKB-KW"/>
</dbReference>
<dbReference type="Gene3D" id="3.30.710.10">
    <property type="entry name" value="Potassium Channel Kv1.1, Chain A"/>
    <property type="match status" value="1"/>
</dbReference>
<evidence type="ECO:0000256" key="16">
    <source>
        <dbReference type="SAM" id="MobiDB-lite"/>
    </source>
</evidence>
<evidence type="ECO:0000259" key="20">
    <source>
        <dbReference type="PROSITE" id="PS50157"/>
    </source>
</evidence>
<dbReference type="SUPFAM" id="SSF52540">
    <property type="entry name" value="P-loop containing nucleoside triphosphate hydrolases"/>
    <property type="match status" value="1"/>
</dbReference>
<comment type="similarity">
    <text evidence="2">Belongs to the centaurin gamma-like family.</text>
</comment>
<dbReference type="FunFam" id="3.40.50.300:FF:000545">
    <property type="entry name" value="arf-GAP with GTPase, ANK repeat and PH domain-containing protein 2"/>
    <property type="match status" value="1"/>
</dbReference>
<dbReference type="InterPro" id="IPR038508">
    <property type="entry name" value="ArfGAP_dom_sf"/>
</dbReference>
<feature type="region of interest" description="Disordered" evidence="16">
    <location>
        <begin position="1564"/>
        <end position="1589"/>
    </location>
</feature>
<dbReference type="Pfam" id="PF00071">
    <property type="entry name" value="Ras"/>
    <property type="match status" value="1"/>
</dbReference>
<feature type="domain" description="C2H2-type" evidence="20">
    <location>
        <begin position="1999"/>
        <end position="2026"/>
    </location>
</feature>
<keyword evidence="12" id="KW-0804">Transcription</keyword>
<evidence type="ECO:0000256" key="6">
    <source>
        <dbReference type="ARBA" id="ARBA00022741"/>
    </source>
</evidence>
<dbReference type="InterPro" id="IPR002110">
    <property type="entry name" value="Ankyrin_rpt"/>
</dbReference>
<comment type="caution">
    <text evidence="21">The sequence shown here is derived from an EMBL/GenBank/DDBJ whole genome shotgun (WGS) entry which is preliminary data.</text>
</comment>
<dbReference type="PANTHER" id="PTHR45819:SF3">
    <property type="entry name" value="ARF-GAP WITH GTPASE, ANK REPEAT AND PH DOMAIN-CONTAINING PROTEIN 2"/>
    <property type="match status" value="1"/>
</dbReference>
<dbReference type="Pfam" id="PF12796">
    <property type="entry name" value="Ank_2"/>
    <property type="match status" value="1"/>
</dbReference>
<feature type="compositionally biased region" description="Polar residues" evidence="16">
    <location>
        <begin position="157"/>
        <end position="166"/>
    </location>
</feature>
<dbReference type="GO" id="GO:0005525">
    <property type="term" value="F:GTP binding"/>
    <property type="evidence" value="ECO:0007669"/>
    <property type="project" value="InterPro"/>
</dbReference>
<feature type="compositionally biased region" description="Gly residues" evidence="16">
    <location>
        <begin position="44"/>
        <end position="59"/>
    </location>
</feature>
<dbReference type="Pfam" id="PF00096">
    <property type="entry name" value="zf-C2H2"/>
    <property type="match status" value="1"/>
</dbReference>
<feature type="compositionally biased region" description="Polar residues" evidence="16">
    <location>
        <begin position="784"/>
        <end position="793"/>
    </location>
</feature>
<dbReference type="PRINTS" id="PR00405">
    <property type="entry name" value="REVINTRACTNG"/>
</dbReference>
<evidence type="ECO:0000256" key="8">
    <source>
        <dbReference type="ARBA" id="ARBA00022833"/>
    </source>
</evidence>
<dbReference type="SUPFAM" id="SSF48403">
    <property type="entry name" value="Ankyrin repeat"/>
    <property type="match status" value="1"/>
</dbReference>
<feature type="domain" description="PH" evidence="17">
    <location>
        <begin position="654"/>
        <end position="899"/>
    </location>
</feature>
<dbReference type="SMART" id="SM00225">
    <property type="entry name" value="BTB"/>
    <property type="match status" value="1"/>
</dbReference>
<evidence type="ECO:0000256" key="11">
    <source>
        <dbReference type="ARBA" id="ARBA00023125"/>
    </source>
</evidence>
<keyword evidence="7 15" id="KW-0863">Zinc-finger</keyword>
<feature type="region of interest" description="Disordered" evidence="16">
    <location>
        <begin position="27"/>
        <end position="249"/>
    </location>
</feature>
<feature type="region of interest" description="Disordered" evidence="16">
    <location>
        <begin position="1453"/>
        <end position="1541"/>
    </location>
</feature>
<feature type="compositionally biased region" description="Low complexity" evidence="16">
    <location>
        <begin position="1453"/>
        <end position="1472"/>
    </location>
</feature>
<feature type="domain" description="C2H2-type" evidence="20">
    <location>
        <begin position="1695"/>
        <end position="1723"/>
    </location>
</feature>
<dbReference type="SMART" id="SM00174">
    <property type="entry name" value="RHO"/>
    <property type="match status" value="1"/>
</dbReference>
<evidence type="ECO:0000256" key="3">
    <source>
        <dbReference type="ARBA" id="ARBA00022468"/>
    </source>
</evidence>
<feature type="compositionally biased region" description="Polar residues" evidence="16">
    <location>
        <begin position="579"/>
        <end position="588"/>
    </location>
</feature>
<dbReference type="FunFam" id="1.25.40.20:FF:000298">
    <property type="entry name" value="ArfGAP with GTPase domain, ankyrin repeat and PH domain 2"/>
    <property type="match status" value="1"/>
</dbReference>
<gene>
    <name evidence="21" type="ORF">AKAME5_000372800</name>
</gene>
<feature type="compositionally biased region" description="Polar residues" evidence="16">
    <location>
        <begin position="1505"/>
        <end position="1522"/>
    </location>
</feature>
<dbReference type="Pfam" id="PF00651">
    <property type="entry name" value="BTB"/>
    <property type="match status" value="1"/>
</dbReference>
<dbReference type="CDD" id="cd08836">
    <property type="entry name" value="ArfGap_AGAP"/>
    <property type="match status" value="1"/>
</dbReference>
<keyword evidence="9" id="KW-0805">Transcription regulation</keyword>
<dbReference type="Gene3D" id="1.10.220.150">
    <property type="entry name" value="Arf GTPase activating protein"/>
    <property type="match status" value="1"/>
</dbReference>
<feature type="domain" description="BTB" evidence="18">
    <location>
        <begin position="1242"/>
        <end position="1311"/>
    </location>
</feature>
<feature type="domain" description="C2H2-type" evidence="20">
    <location>
        <begin position="2027"/>
        <end position="2054"/>
    </location>
</feature>
<accession>A0AAD3QZL0</accession>
<dbReference type="SUPFAM" id="SSF57863">
    <property type="entry name" value="ArfGap/RecO-like zinc finger"/>
    <property type="match status" value="1"/>
</dbReference>
<feature type="compositionally biased region" description="Low complexity" evidence="16">
    <location>
        <begin position="560"/>
        <end position="578"/>
    </location>
</feature>
<dbReference type="SUPFAM" id="SSF50729">
    <property type="entry name" value="PH domain-like"/>
    <property type="match status" value="1"/>
</dbReference>
<feature type="compositionally biased region" description="Basic and acidic residues" evidence="16">
    <location>
        <begin position="77"/>
        <end position="96"/>
    </location>
</feature>
<feature type="compositionally biased region" description="Basic and acidic residues" evidence="16">
    <location>
        <begin position="633"/>
        <end position="646"/>
    </location>
</feature>
<dbReference type="PANTHER" id="PTHR45819">
    <property type="entry name" value="CENTAURIN-GAMMA-1A"/>
    <property type="match status" value="1"/>
</dbReference>
<dbReference type="SMART" id="SM00233">
    <property type="entry name" value="PH"/>
    <property type="match status" value="1"/>
</dbReference>
<dbReference type="InterPro" id="IPR001164">
    <property type="entry name" value="ArfGAP_dom"/>
</dbReference>
<dbReference type="GO" id="GO:0043524">
    <property type="term" value="P:negative regulation of neuron apoptotic process"/>
    <property type="evidence" value="ECO:0007669"/>
    <property type="project" value="TreeGrafter"/>
</dbReference>
<organism evidence="21 22">
    <name type="scientific">Lates japonicus</name>
    <name type="common">Japanese lates</name>
    <dbReference type="NCBI Taxonomy" id="270547"/>
    <lineage>
        <taxon>Eukaryota</taxon>
        <taxon>Metazoa</taxon>
        <taxon>Chordata</taxon>
        <taxon>Craniata</taxon>
        <taxon>Vertebrata</taxon>
        <taxon>Euteleostomi</taxon>
        <taxon>Actinopterygii</taxon>
        <taxon>Neopterygii</taxon>
        <taxon>Teleostei</taxon>
        <taxon>Neoteleostei</taxon>
        <taxon>Acanthomorphata</taxon>
        <taxon>Carangaria</taxon>
        <taxon>Carangaria incertae sedis</taxon>
        <taxon>Centropomidae</taxon>
        <taxon>Lates</taxon>
    </lineage>
</organism>
<dbReference type="Gene3D" id="3.30.160.60">
    <property type="entry name" value="Classic Zinc Finger"/>
    <property type="match status" value="4"/>
</dbReference>
<dbReference type="InterPro" id="IPR036236">
    <property type="entry name" value="Znf_C2H2_sf"/>
</dbReference>
<feature type="compositionally biased region" description="Basic and acidic residues" evidence="16">
    <location>
        <begin position="204"/>
        <end position="215"/>
    </location>
</feature>
<evidence type="ECO:0000256" key="7">
    <source>
        <dbReference type="ARBA" id="ARBA00022771"/>
    </source>
</evidence>
<dbReference type="Pfam" id="PF01412">
    <property type="entry name" value="ArfGap"/>
    <property type="match status" value="1"/>
</dbReference>
<dbReference type="PROSITE" id="PS50088">
    <property type="entry name" value="ANK_REPEAT"/>
    <property type="match status" value="1"/>
</dbReference>
<dbReference type="GO" id="GO:0003677">
    <property type="term" value="F:DNA binding"/>
    <property type="evidence" value="ECO:0007669"/>
    <property type="project" value="UniProtKB-KW"/>
</dbReference>
<dbReference type="Proteomes" id="UP001279410">
    <property type="component" value="Unassembled WGS sequence"/>
</dbReference>
<feature type="compositionally biased region" description="Basic and acidic residues" evidence="16">
    <location>
        <begin position="130"/>
        <end position="146"/>
    </location>
</feature>
<evidence type="ECO:0000256" key="14">
    <source>
        <dbReference type="PROSITE-ProRule" id="PRU00023"/>
    </source>
</evidence>
<dbReference type="GO" id="GO:0003924">
    <property type="term" value="F:GTPase activity"/>
    <property type="evidence" value="ECO:0007669"/>
    <property type="project" value="InterPro"/>
</dbReference>
<feature type="region of interest" description="Disordered" evidence="16">
    <location>
        <begin position="279"/>
        <end position="310"/>
    </location>
</feature>
<dbReference type="SMART" id="SM00355">
    <property type="entry name" value="ZnF_C2H2"/>
    <property type="match status" value="9"/>
</dbReference>
<keyword evidence="10 14" id="KW-0040">ANK repeat</keyword>
<dbReference type="PROSITE" id="PS50115">
    <property type="entry name" value="ARFGAP"/>
    <property type="match status" value="1"/>
</dbReference>
<keyword evidence="5" id="KW-0677">Repeat</keyword>
<dbReference type="SUPFAM" id="SSF54695">
    <property type="entry name" value="POZ domain"/>
    <property type="match status" value="1"/>
</dbReference>
<dbReference type="PROSITE" id="PS50003">
    <property type="entry name" value="PH_DOMAIN"/>
    <property type="match status" value="1"/>
</dbReference>
<dbReference type="SMART" id="SM00173">
    <property type="entry name" value="RAS"/>
    <property type="match status" value="1"/>
</dbReference>
<evidence type="ECO:0000256" key="15">
    <source>
        <dbReference type="PROSITE-ProRule" id="PRU00042"/>
    </source>
</evidence>
<evidence type="ECO:0000256" key="2">
    <source>
        <dbReference type="ARBA" id="ARBA00005430"/>
    </source>
</evidence>
<feature type="domain" description="C2H2-type" evidence="20">
    <location>
        <begin position="1971"/>
        <end position="1998"/>
    </location>
</feature>
<dbReference type="InterPro" id="IPR013087">
    <property type="entry name" value="Znf_C2H2_type"/>
</dbReference>
<feature type="domain" description="C2H2-type" evidence="20">
    <location>
        <begin position="1851"/>
        <end position="1878"/>
    </location>
</feature>
<dbReference type="GO" id="GO:0005634">
    <property type="term" value="C:nucleus"/>
    <property type="evidence" value="ECO:0007669"/>
    <property type="project" value="UniProtKB-SubCell"/>
</dbReference>
<keyword evidence="22" id="KW-1185">Reference proteome</keyword>
<dbReference type="InterPro" id="IPR011993">
    <property type="entry name" value="PH-like_dom_sf"/>
</dbReference>
<evidence type="ECO:0000256" key="4">
    <source>
        <dbReference type="ARBA" id="ARBA00022723"/>
    </source>
</evidence>
<sequence length="2078" mass="222183">MSGGGTLQQRTTYLISLTLVKVEAVEENGGEAKNGTQGKEVEAGSGGRAGARAEAGGGAPAQAENGAGVVSGQPQRGGDDAAVKLNDELKDGERKPLSPLKDQPPSATDVPSKGSEKPPCNLSIPLPAERIQKTKSAETDLARVEKTLPTPEAKQCRSPSLTTTPATEVCVEPSRTPTRTSLPIRPAGQRPVSLLKSHSSVATRGRDSRDGRERSPTSAQSLDRKDCRMPTRSPGPCRASWAEASRPEGWRDLRDEAQAGIPLEIGGAVMRDIPRKERLKTGSTSLPAPPTQAPKPARKGKSRTLDNSDLNSLSEDLGLVREAQQAQHGQRGSAKDRKMLKFISGIFTKSSSGAAGSSSTAPPVYIQRDSSEEEVNIANSQEWTLSRSIPELRLGILGSLKSGKSALVNKYITGSYVALEKPDGGRYKKEVLVDGQSHLLLIREEAGPPDAQFCSWVDAVILVFSLENEASFQELYQLYSQLSSFRTDIPVIVVGTQDKISSTNPRVIEDQRARQLCIDVRHSLFYETCATYGFNVDRVFSEAAQKIVAQKKQAALQACKSLPNSPSHSGGSTPGSASLPGQASNGPSSGYAYSLPSTPVVSHRELRGAQGEGGGSVNSRTLKSIPRRPSLFKNRDTDKKAGDPKGDLSSVRGVPIKQSILWKRSGSSLNKEWKKKFVTLSNNGTLSYHSSCNDYTQNIHGKEIDLLRVTVKVPGKRPPRAVAPAGPSPVPPGSVPGVNGLSKELTAADSTSTVPQLCPATLSVIDDRSGGLSPQGGERGLQRCPSSLSTKAQSVDALEGTANPFAGKDPSQASPMSDRKKNRRKKSMNQKGDAAVGQAEAKRKMWKLKSFGSLRNINKTEEENADFIIVSFTGQTWHFEAQSLEERDLWVTAIESQILASLQSCESGRNKARRSSQSEAVALQAIRNAKGNNLCVDCEALNPTWASLNLGALICIECSGIHRNLGTHLSRVRSLDLDDWPGELTQVLAAIGNHMANSIWESCTQGRTKPTPNATREERESWIRAKYEQRAFVAPLQSGSGTQPPEDSMPGWLLSAVTERDLPRLLLLLAHSTKDQINAQPAGSNSLPRTALHASCQLGDVVMTQLLVWYGIDVKAKDNQGQTPMMMARKNGSKGCIDILLQHGCPNEPSPTTATPVLSRRSSTASLGRTSSRKRVSRGPPESLLKTEDKQDYSPAANICQWFDCSAPGAAAAGMRIRLQGPGHAASLLSELNRCRQSRRYCDVFLQVGNRTFAAHRAVLACAGTYFRNLFARASASSTTAAAAFSLEFISPANFEKVLTFVYTGEILTDLIDVGVLYELAERLGVSELVRACHAIFPDLQASVSANCKASSPGDLPLESGMVTAASTVAAVNAASVSASSVCSSAASCSSLSSSAGPSAAPTPAAAPPSPLFQARAARASREAHTGALSLDLKAEDVQSHIGYGRMAADHQLPGGHLLTSSSHSGQSDGVLPPGPVLQLKTEQGLEEEEAGGSCEEGNRDGQMVSDSAPSDSCSFPDSSAQLGAEACAPTSSSGEPLGSLQVGAVEGGVVDLQRDGGLMFREVEEGENEEEREALQSNGEMDGTEEEQWRQLAGEIIELSDDENFMEEGDEEDDEDDLVCVENGEGENSSTQVTGDMLSCKACAAPLPADPAAIRRHAEAHLTELGLCRVCGASFPDHAAGVSHSLSHVGVQLFTCDMCHLQFCSQNKLLRHHRQTSSGYTIPQGALTNGGQGLSSELQCAVCSKTLSKDFQTVKDHLLSHVCPQSLSCGVCHLPQLSLCSLLWHALAHLSLPVFTCPHCARCFVERPHLDRHMALHAEEAAAKERERSALRAYRADVGGGGGMAGVEELHCFLCPQTFRSSSAFQYHLSLHTNESLGSGGGVGGQGWLGKRKADQSLECPPSSCSSSSPRDVSGLVKMSNLGLGLGMGFSIPDKFFQGPAHSLSSGVLTNGSSGQDGGTGAAGVRGKWYRCRYCGKRFAHSGEFTYHLRIHTGEKPYQCKVCLRFFRGRSTMICHLKTHAGALMYRCTVCGLYFSTLKLVSSHMELHKDHLPPDFNIEQTFMYNDHSKEPLPTVDT</sequence>
<feature type="repeat" description="ANK" evidence="14">
    <location>
        <begin position="1087"/>
        <end position="1119"/>
    </location>
</feature>
<dbReference type="InterPro" id="IPR011333">
    <property type="entry name" value="SKP1/BTB/POZ_sf"/>
</dbReference>
<feature type="region of interest" description="Disordered" evidence="16">
    <location>
        <begin position="768"/>
        <end position="840"/>
    </location>
</feature>
<proteinExistence type="inferred from homology"/>
<dbReference type="EMBL" id="BRZM01000009">
    <property type="protein sequence ID" value="GLD50537.1"/>
    <property type="molecule type" value="Genomic_DNA"/>
</dbReference>
<dbReference type="FunFam" id="1.10.220.150:FF:000001">
    <property type="entry name" value="Arf-GAP with GTPase, ANK repeat and PH domain-containing protein 1"/>
    <property type="match status" value="1"/>
</dbReference>
<evidence type="ECO:0000259" key="17">
    <source>
        <dbReference type="PROSITE" id="PS50003"/>
    </source>
</evidence>
<dbReference type="InterPro" id="IPR037278">
    <property type="entry name" value="ARFGAP/RecO"/>
</dbReference>
<dbReference type="PROSITE" id="PS51419">
    <property type="entry name" value="RAB"/>
    <property type="match status" value="1"/>
</dbReference>
<feature type="domain" description="Arf-GAP" evidence="19">
    <location>
        <begin position="920"/>
        <end position="1040"/>
    </location>
</feature>
<dbReference type="CDD" id="cd04103">
    <property type="entry name" value="Centaurin_gamma"/>
    <property type="match status" value="1"/>
</dbReference>
<evidence type="ECO:0000256" key="1">
    <source>
        <dbReference type="ARBA" id="ARBA00004123"/>
    </source>
</evidence>
<dbReference type="InterPro" id="IPR000210">
    <property type="entry name" value="BTB/POZ_dom"/>
</dbReference>
<dbReference type="SUPFAM" id="SSF57667">
    <property type="entry name" value="beta-beta-alpha zinc fingers"/>
    <property type="match status" value="4"/>
</dbReference>
<protein>
    <submittedName>
        <fullName evidence="21">Arf-GAP with GTPase, ANK repeat and PH domain-containing protein 1-like protein</fullName>
    </submittedName>
</protein>
<dbReference type="PROSITE" id="PS50097">
    <property type="entry name" value="BTB"/>
    <property type="match status" value="1"/>
</dbReference>
<evidence type="ECO:0000256" key="5">
    <source>
        <dbReference type="ARBA" id="ARBA00022737"/>
    </source>
</evidence>
<dbReference type="PROSITE" id="PS00028">
    <property type="entry name" value="ZINC_FINGER_C2H2_1"/>
    <property type="match status" value="6"/>
</dbReference>
<dbReference type="PROSITE" id="PS50157">
    <property type="entry name" value="ZINC_FINGER_C2H2_2"/>
    <property type="match status" value="6"/>
</dbReference>
<dbReference type="InterPro" id="IPR051282">
    <property type="entry name" value="Arf-GAP_GTPase_ANK_PH"/>
</dbReference>
<dbReference type="InterPro" id="IPR036770">
    <property type="entry name" value="Ankyrin_rpt-contain_sf"/>
</dbReference>
<keyword evidence="11" id="KW-0238">DNA-binding</keyword>